<dbReference type="CDD" id="cd00042">
    <property type="entry name" value="CY"/>
    <property type="match status" value="1"/>
</dbReference>
<organism evidence="3 4">
    <name type="scientific">Rhynocoris fuscipes</name>
    <dbReference type="NCBI Taxonomy" id="488301"/>
    <lineage>
        <taxon>Eukaryota</taxon>
        <taxon>Metazoa</taxon>
        <taxon>Ecdysozoa</taxon>
        <taxon>Arthropoda</taxon>
        <taxon>Hexapoda</taxon>
        <taxon>Insecta</taxon>
        <taxon>Pterygota</taxon>
        <taxon>Neoptera</taxon>
        <taxon>Paraneoptera</taxon>
        <taxon>Hemiptera</taxon>
        <taxon>Heteroptera</taxon>
        <taxon>Panheteroptera</taxon>
        <taxon>Cimicomorpha</taxon>
        <taxon>Reduviidae</taxon>
        <taxon>Harpactorinae</taxon>
        <taxon>Harpactorini</taxon>
        <taxon>Rhynocoris</taxon>
    </lineage>
</organism>
<keyword evidence="1" id="KW-0732">Signal</keyword>
<dbReference type="AlphaFoldDB" id="A0AAW1CKZ8"/>
<feature type="signal peptide" evidence="1">
    <location>
        <begin position="1"/>
        <end position="24"/>
    </location>
</feature>
<proteinExistence type="predicted"/>
<dbReference type="Proteomes" id="UP001461498">
    <property type="component" value="Unassembled WGS sequence"/>
</dbReference>
<evidence type="ECO:0000259" key="2">
    <source>
        <dbReference type="SMART" id="SM00043"/>
    </source>
</evidence>
<dbReference type="InterPro" id="IPR046350">
    <property type="entry name" value="Cystatin_sf"/>
</dbReference>
<accession>A0AAW1CKZ8</accession>
<evidence type="ECO:0000313" key="4">
    <source>
        <dbReference type="Proteomes" id="UP001461498"/>
    </source>
</evidence>
<protein>
    <recommendedName>
        <fullName evidence="2">Cystatin domain-containing protein</fullName>
    </recommendedName>
</protein>
<gene>
    <name evidence="3" type="ORF">O3M35_012871</name>
</gene>
<feature type="domain" description="Cystatin" evidence="2">
    <location>
        <begin position="33"/>
        <end position="122"/>
    </location>
</feature>
<dbReference type="SUPFAM" id="SSF54403">
    <property type="entry name" value="Cystatin/monellin"/>
    <property type="match status" value="1"/>
</dbReference>
<sequence>MAFVRISAFLLLISAVAVFHSAQGAIRDKIGSKCVGCYQKISPNDPALKKTLNMALSSANAENYTVLKILSAVRQVVNGFNYKVEFKAEAPGQGILRCKIAYLQKFTRKPGSSTIVRSFRCK</sequence>
<dbReference type="Gene3D" id="3.10.450.10">
    <property type="match status" value="1"/>
</dbReference>
<dbReference type="Pfam" id="PF00031">
    <property type="entry name" value="Cystatin"/>
    <property type="match status" value="1"/>
</dbReference>
<feature type="chain" id="PRO_5043699203" description="Cystatin domain-containing protein" evidence="1">
    <location>
        <begin position="25"/>
        <end position="122"/>
    </location>
</feature>
<evidence type="ECO:0000313" key="3">
    <source>
        <dbReference type="EMBL" id="KAK9496920.1"/>
    </source>
</evidence>
<dbReference type="GO" id="GO:0004869">
    <property type="term" value="F:cysteine-type endopeptidase inhibitor activity"/>
    <property type="evidence" value="ECO:0007669"/>
    <property type="project" value="InterPro"/>
</dbReference>
<dbReference type="InterPro" id="IPR000010">
    <property type="entry name" value="Cystatin_dom"/>
</dbReference>
<evidence type="ECO:0000256" key="1">
    <source>
        <dbReference type="SAM" id="SignalP"/>
    </source>
</evidence>
<reference evidence="3 4" key="1">
    <citation type="submission" date="2022-12" db="EMBL/GenBank/DDBJ databases">
        <title>Chromosome-level genome assembly of true bugs.</title>
        <authorList>
            <person name="Ma L."/>
            <person name="Li H."/>
        </authorList>
    </citation>
    <scope>NUCLEOTIDE SEQUENCE [LARGE SCALE GENOMIC DNA]</scope>
    <source>
        <strain evidence="3">Lab_2022b</strain>
    </source>
</reference>
<dbReference type="EMBL" id="JAPXFL010000039">
    <property type="protein sequence ID" value="KAK9496920.1"/>
    <property type="molecule type" value="Genomic_DNA"/>
</dbReference>
<dbReference type="SMART" id="SM00043">
    <property type="entry name" value="CY"/>
    <property type="match status" value="1"/>
</dbReference>
<name>A0AAW1CKZ8_9HEMI</name>
<keyword evidence="4" id="KW-1185">Reference proteome</keyword>
<comment type="caution">
    <text evidence="3">The sequence shown here is derived from an EMBL/GenBank/DDBJ whole genome shotgun (WGS) entry which is preliminary data.</text>
</comment>